<feature type="domain" description="Mur ligase central" evidence="12">
    <location>
        <begin position="115"/>
        <end position="317"/>
    </location>
</feature>
<comment type="PTM">
    <text evidence="8">Carboxylation is probably crucial for Mg(2+) binding and, consequently, for the gamma-phosphate positioning of ATP.</text>
</comment>
<dbReference type="NCBIfam" id="TIGR01085">
    <property type="entry name" value="murE"/>
    <property type="match status" value="1"/>
</dbReference>
<dbReference type="HAMAP" id="MF_00208">
    <property type="entry name" value="MurE"/>
    <property type="match status" value="1"/>
</dbReference>
<dbReference type="AlphaFoldDB" id="A0A419V4J8"/>
<comment type="caution">
    <text evidence="13">The sequence shown here is derived from an EMBL/GenBank/DDBJ whole genome shotgun (WGS) entry which is preliminary data.</text>
</comment>
<evidence type="ECO:0000256" key="3">
    <source>
        <dbReference type="ARBA" id="ARBA00022618"/>
    </source>
</evidence>
<comment type="function">
    <text evidence="8">Catalyzes the addition of an amino acid to the nucleotide precursor UDP-N-acetylmuramoyl-L-alanyl-D-glutamate (UMAG) in the biosynthesis of bacterial cell-wall peptidoglycan.</text>
</comment>
<evidence type="ECO:0000256" key="1">
    <source>
        <dbReference type="ARBA" id="ARBA00004752"/>
    </source>
</evidence>
<dbReference type="Pfam" id="PF01225">
    <property type="entry name" value="Mur_ligase"/>
    <property type="match status" value="1"/>
</dbReference>
<dbReference type="GO" id="GO:0071555">
    <property type="term" value="P:cell wall organization"/>
    <property type="evidence" value="ECO:0007669"/>
    <property type="project" value="UniProtKB-KW"/>
</dbReference>
<sequence length="502" mass="55311">MYIHFPENKMFDYIEVYGRGAAEVTSIVFDSRKSQKGAAFFCMKGLNQDGEAFIDEALQKGSTVIVSQNGKRMKELSLSYPALTFIEVLNTRTAAAQFSAAFYHNSCRDLFLTGVTGTNGKTTVASYIRSILNVLGLPAGMIGTNGIWSSREKLPFRGSTPTTPEAPDLHRIFSEYAEHGEKAAVMEVSSIALDQKRVEGIQFDVAVHTNLSPEHMEYHKTFENYREAKLKLFKQADKAVVNADDVLGAEILSVFPGRVLTYSLNRDVQADIHAYAITPSETGTSAVIEMNGHAQHVFLPVFGEYNIANILAAVCTALHGGYSLSRVLEAAEKIEPVEGRFQVVWGKEKQKIIIDYAHTPTALDQLLREVKKQNGRRVILMLMGIGIRDFSKMPRMAATAEGRADQIVVSVDHPGDHEPQVIIDQVLSGFRHPEDPSISTALNREEAVRKALSLSSEGDIVLLTSGCINGAQIVKGQSIPHSDEKVIEEYFEQNGCGQQRSI</sequence>
<dbReference type="UniPathway" id="UPA00219"/>
<keyword evidence="7 8" id="KW-0961">Cell wall biogenesis/degradation</keyword>
<dbReference type="Proteomes" id="UP000285120">
    <property type="component" value="Unassembled WGS sequence"/>
</dbReference>
<keyword evidence="4 8" id="KW-0133">Cell shape</keyword>
<dbReference type="GO" id="GO:0016881">
    <property type="term" value="F:acid-amino acid ligase activity"/>
    <property type="evidence" value="ECO:0007669"/>
    <property type="project" value="UniProtKB-UniRule"/>
</dbReference>
<dbReference type="Pfam" id="PF08245">
    <property type="entry name" value="Mur_ligase_M"/>
    <property type="match status" value="1"/>
</dbReference>
<dbReference type="PANTHER" id="PTHR23135">
    <property type="entry name" value="MUR LIGASE FAMILY MEMBER"/>
    <property type="match status" value="1"/>
</dbReference>
<dbReference type="EC" id="6.3.2.-" evidence="8"/>
<comment type="cofactor">
    <cofactor evidence="8">
        <name>Mg(2+)</name>
        <dbReference type="ChEBI" id="CHEBI:18420"/>
    </cofactor>
</comment>
<dbReference type="InterPro" id="IPR035911">
    <property type="entry name" value="MurE/MurF_N"/>
</dbReference>
<dbReference type="InterPro" id="IPR004101">
    <property type="entry name" value="Mur_ligase_C"/>
</dbReference>
<protein>
    <recommendedName>
        <fullName evidence="8">UDP-N-acetylmuramyl-tripeptide synthetase</fullName>
        <ecNumber evidence="8">6.3.2.-</ecNumber>
    </recommendedName>
    <alternativeName>
        <fullName evidence="8">UDP-MurNAc-tripeptide synthetase</fullName>
    </alternativeName>
</protein>
<keyword evidence="8" id="KW-0067">ATP-binding</keyword>
<feature type="binding site" evidence="8">
    <location>
        <position position="31"/>
    </location>
    <ligand>
        <name>UDP-N-acetyl-alpha-D-muramoyl-L-alanyl-D-glutamate</name>
        <dbReference type="ChEBI" id="CHEBI:83900"/>
    </ligand>
</feature>
<feature type="binding site" evidence="8">
    <location>
        <position position="189"/>
    </location>
    <ligand>
        <name>UDP-N-acetyl-alpha-D-muramoyl-L-alanyl-D-glutamate</name>
        <dbReference type="ChEBI" id="CHEBI:83900"/>
    </ligand>
</feature>
<comment type="subcellular location">
    <subcellularLocation>
        <location evidence="8 9">Cytoplasm</location>
    </subcellularLocation>
</comment>
<evidence type="ECO:0000313" key="13">
    <source>
        <dbReference type="EMBL" id="RKD73437.1"/>
    </source>
</evidence>
<evidence type="ECO:0000259" key="12">
    <source>
        <dbReference type="Pfam" id="PF08245"/>
    </source>
</evidence>
<keyword evidence="8" id="KW-0460">Magnesium</keyword>
<evidence type="ECO:0000256" key="7">
    <source>
        <dbReference type="ARBA" id="ARBA00023316"/>
    </source>
</evidence>
<dbReference type="Gene3D" id="3.90.190.20">
    <property type="entry name" value="Mur ligase, C-terminal domain"/>
    <property type="match status" value="1"/>
</dbReference>
<comment type="similarity">
    <text evidence="2 8">Belongs to the MurCDEF family. MurE subfamily.</text>
</comment>
<dbReference type="InterPro" id="IPR000713">
    <property type="entry name" value="Mur_ligase_N"/>
</dbReference>
<keyword evidence="8" id="KW-0547">Nucleotide-binding</keyword>
<evidence type="ECO:0000313" key="14">
    <source>
        <dbReference type="Proteomes" id="UP000285120"/>
    </source>
</evidence>
<evidence type="ECO:0000256" key="9">
    <source>
        <dbReference type="RuleBase" id="RU004135"/>
    </source>
</evidence>
<dbReference type="NCBIfam" id="NF001126">
    <property type="entry name" value="PRK00139.1-4"/>
    <property type="match status" value="1"/>
</dbReference>
<dbReference type="EMBL" id="RAPK01000008">
    <property type="protein sequence ID" value="RKD73437.1"/>
    <property type="molecule type" value="Genomic_DNA"/>
</dbReference>
<dbReference type="SUPFAM" id="SSF53623">
    <property type="entry name" value="MurD-like peptide ligases, catalytic domain"/>
    <property type="match status" value="1"/>
</dbReference>
<evidence type="ECO:0000259" key="11">
    <source>
        <dbReference type="Pfam" id="PF02875"/>
    </source>
</evidence>
<feature type="binding site" evidence="8">
    <location>
        <begin position="162"/>
        <end position="163"/>
    </location>
    <ligand>
        <name>UDP-N-acetyl-alpha-D-muramoyl-L-alanyl-D-glutamate</name>
        <dbReference type="ChEBI" id="CHEBI:83900"/>
    </ligand>
</feature>
<evidence type="ECO:0000259" key="10">
    <source>
        <dbReference type="Pfam" id="PF01225"/>
    </source>
</evidence>
<dbReference type="RefSeq" id="WP_120192930.1">
    <property type="nucleotide sequence ID" value="NZ_RAPK01000008.1"/>
</dbReference>
<dbReference type="GO" id="GO:0005737">
    <property type="term" value="C:cytoplasm"/>
    <property type="evidence" value="ECO:0007669"/>
    <property type="project" value="UniProtKB-SubCell"/>
</dbReference>
<dbReference type="PANTHER" id="PTHR23135:SF4">
    <property type="entry name" value="UDP-N-ACETYLMURAMOYL-L-ALANYL-D-GLUTAMATE--2,6-DIAMINOPIMELATE LIGASE MURE HOMOLOG, CHLOROPLASTIC"/>
    <property type="match status" value="1"/>
</dbReference>
<dbReference type="SUPFAM" id="SSF53244">
    <property type="entry name" value="MurD-like peptide ligases, peptide-binding domain"/>
    <property type="match status" value="1"/>
</dbReference>
<comment type="pathway">
    <text evidence="1 8 9">Cell wall biogenesis; peptidoglycan biosynthesis.</text>
</comment>
<dbReference type="GO" id="GO:0005524">
    <property type="term" value="F:ATP binding"/>
    <property type="evidence" value="ECO:0007669"/>
    <property type="project" value="UniProtKB-UniRule"/>
</dbReference>
<keyword evidence="14" id="KW-1185">Reference proteome</keyword>
<evidence type="ECO:0000256" key="5">
    <source>
        <dbReference type="ARBA" id="ARBA00022984"/>
    </source>
</evidence>
<keyword evidence="5 8" id="KW-0573">Peptidoglycan synthesis</keyword>
<feature type="domain" description="Mur ligase C-terminal" evidence="11">
    <location>
        <begin position="339"/>
        <end position="465"/>
    </location>
</feature>
<keyword evidence="8 13" id="KW-0436">Ligase</keyword>
<evidence type="ECO:0000256" key="8">
    <source>
        <dbReference type="HAMAP-Rule" id="MF_00208"/>
    </source>
</evidence>
<evidence type="ECO:0000256" key="2">
    <source>
        <dbReference type="ARBA" id="ARBA00005898"/>
    </source>
</evidence>
<dbReference type="SUPFAM" id="SSF63418">
    <property type="entry name" value="MurE/MurF N-terminal domain"/>
    <property type="match status" value="1"/>
</dbReference>
<dbReference type="InterPro" id="IPR005761">
    <property type="entry name" value="UDP-N-AcMur-Glu-dNH2Pim_ligase"/>
</dbReference>
<keyword evidence="8" id="KW-0963">Cytoplasm</keyword>
<gene>
    <name evidence="8" type="primary">murE</name>
    <name evidence="13" type="ORF">ATL39_1731</name>
</gene>
<keyword evidence="6 8" id="KW-0131">Cell cycle</keyword>
<dbReference type="InterPro" id="IPR013221">
    <property type="entry name" value="Mur_ligase_cen"/>
</dbReference>
<feature type="modified residue" description="N6-carboxylysine" evidence="8">
    <location>
        <position position="229"/>
    </location>
</feature>
<dbReference type="Pfam" id="PF02875">
    <property type="entry name" value="Mur_ligase_C"/>
    <property type="match status" value="1"/>
</dbReference>
<dbReference type="Gene3D" id="3.40.1390.10">
    <property type="entry name" value="MurE/MurF, N-terminal domain"/>
    <property type="match status" value="1"/>
</dbReference>
<dbReference type="OrthoDB" id="9800958at2"/>
<feature type="binding site" evidence="8">
    <location>
        <position position="195"/>
    </location>
    <ligand>
        <name>UDP-N-acetyl-alpha-D-muramoyl-L-alanyl-D-glutamate</name>
        <dbReference type="ChEBI" id="CHEBI:83900"/>
    </ligand>
</feature>
<keyword evidence="3 8" id="KW-0132">Cell division</keyword>
<dbReference type="GO" id="GO:0008360">
    <property type="term" value="P:regulation of cell shape"/>
    <property type="evidence" value="ECO:0007669"/>
    <property type="project" value="UniProtKB-KW"/>
</dbReference>
<dbReference type="GO" id="GO:0009252">
    <property type="term" value="P:peptidoglycan biosynthetic process"/>
    <property type="evidence" value="ECO:0007669"/>
    <property type="project" value="UniProtKB-UniRule"/>
</dbReference>
<evidence type="ECO:0000256" key="4">
    <source>
        <dbReference type="ARBA" id="ARBA00022960"/>
    </source>
</evidence>
<evidence type="ECO:0000256" key="6">
    <source>
        <dbReference type="ARBA" id="ARBA00023306"/>
    </source>
</evidence>
<reference evidence="13 14" key="1">
    <citation type="submission" date="2018-09" db="EMBL/GenBank/DDBJ databases">
        <title>Genomic Encyclopedia of Archaeal and Bacterial Type Strains, Phase II (KMG-II): from individual species to whole genera.</title>
        <authorList>
            <person name="Goeker M."/>
        </authorList>
    </citation>
    <scope>NUCLEOTIDE SEQUENCE [LARGE SCALE GENOMIC DNA]</scope>
    <source>
        <strain evidence="13 14">DSM 17008</strain>
    </source>
</reference>
<dbReference type="InterPro" id="IPR036615">
    <property type="entry name" value="Mur_ligase_C_dom_sf"/>
</dbReference>
<accession>A0A419V4J8</accession>
<dbReference type="Gene3D" id="3.40.1190.10">
    <property type="entry name" value="Mur-like, catalytic domain"/>
    <property type="match status" value="1"/>
</dbReference>
<dbReference type="GO" id="GO:0051301">
    <property type="term" value="P:cell division"/>
    <property type="evidence" value="ECO:0007669"/>
    <property type="project" value="UniProtKB-KW"/>
</dbReference>
<feature type="domain" description="Mur ligase N-terminal catalytic" evidence="10">
    <location>
        <begin position="24"/>
        <end position="103"/>
    </location>
</feature>
<dbReference type="InterPro" id="IPR036565">
    <property type="entry name" value="Mur-like_cat_sf"/>
</dbReference>
<dbReference type="GO" id="GO:0000287">
    <property type="term" value="F:magnesium ion binding"/>
    <property type="evidence" value="ECO:0007669"/>
    <property type="project" value="UniProtKB-UniRule"/>
</dbReference>
<name>A0A419V4J8_9BACL</name>
<proteinExistence type="inferred from homology"/>
<comment type="caution">
    <text evidence="8">Lacks conserved residue(s) required for the propagation of feature annotation.</text>
</comment>
<organism evidence="13 14">
    <name type="scientific">Sinobaca qinghaiensis</name>
    <dbReference type="NCBI Taxonomy" id="342944"/>
    <lineage>
        <taxon>Bacteria</taxon>
        <taxon>Bacillati</taxon>
        <taxon>Bacillota</taxon>
        <taxon>Bacilli</taxon>
        <taxon>Bacillales</taxon>
        <taxon>Sporolactobacillaceae</taxon>
        <taxon>Sinobaca</taxon>
    </lineage>
</organism>
<feature type="binding site" evidence="8">
    <location>
        <begin position="117"/>
        <end position="123"/>
    </location>
    <ligand>
        <name>ATP</name>
        <dbReference type="ChEBI" id="CHEBI:30616"/>
    </ligand>
</feature>
<feature type="binding site" evidence="8">
    <location>
        <position position="197"/>
    </location>
    <ligand>
        <name>UDP-N-acetyl-alpha-D-muramoyl-L-alanyl-D-glutamate</name>
        <dbReference type="ChEBI" id="CHEBI:83900"/>
    </ligand>
</feature>